<evidence type="ECO:0000313" key="3">
    <source>
        <dbReference type="Proteomes" id="UP001066276"/>
    </source>
</evidence>
<gene>
    <name evidence="2" type="ORF">NDU88_001251</name>
</gene>
<dbReference type="AlphaFoldDB" id="A0AAV7LX49"/>
<accession>A0AAV7LX49</accession>
<sequence>MLSLSRAGRGNVIASILKHFQALEGIVQSQRAATAGAGQLKSASPGVRVLPGARPATPLHRSDMVMSQVIVAGRASDASFQRPQSTGAHRCGWARELAWD</sequence>
<reference evidence="2" key="1">
    <citation type="journal article" date="2022" name="bioRxiv">
        <title>Sequencing and chromosome-scale assembly of the giantPleurodeles waltlgenome.</title>
        <authorList>
            <person name="Brown T."/>
            <person name="Elewa A."/>
            <person name="Iarovenko S."/>
            <person name="Subramanian E."/>
            <person name="Araus A.J."/>
            <person name="Petzold A."/>
            <person name="Susuki M."/>
            <person name="Suzuki K.-i.T."/>
            <person name="Hayashi T."/>
            <person name="Toyoda A."/>
            <person name="Oliveira C."/>
            <person name="Osipova E."/>
            <person name="Leigh N.D."/>
            <person name="Simon A."/>
            <person name="Yun M.H."/>
        </authorList>
    </citation>
    <scope>NUCLEOTIDE SEQUENCE</scope>
    <source>
        <strain evidence="2">20211129_DDA</strain>
        <tissue evidence="2">Liver</tissue>
    </source>
</reference>
<dbReference type="Proteomes" id="UP001066276">
    <property type="component" value="Chromosome 10"/>
</dbReference>
<keyword evidence="3" id="KW-1185">Reference proteome</keyword>
<feature type="region of interest" description="Disordered" evidence="1">
    <location>
        <begin position="35"/>
        <end position="55"/>
    </location>
</feature>
<dbReference type="EMBL" id="JANPWB010000014">
    <property type="protein sequence ID" value="KAJ1096105.1"/>
    <property type="molecule type" value="Genomic_DNA"/>
</dbReference>
<proteinExistence type="predicted"/>
<evidence type="ECO:0000256" key="1">
    <source>
        <dbReference type="SAM" id="MobiDB-lite"/>
    </source>
</evidence>
<organism evidence="2 3">
    <name type="scientific">Pleurodeles waltl</name>
    <name type="common">Iberian ribbed newt</name>
    <dbReference type="NCBI Taxonomy" id="8319"/>
    <lineage>
        <taxon>Eukaryota</taxon>
        <taxon>Metazoa</taxon>
        <taxon>Chordata</taxon>
        <taxon>Craniata</taxon>
        <taxon>Vertebrata</taxon>
        <taxon>Euteleostomi</taxon>
        <taxon>Amphibia</taxon>
        <taxon>Batrachia</taxon>
        <taxon>Caudata</taxon>
        <taxon>Salamandroidea</taxon>
        <taxon>Salamandridae</taxon>
        <taxon>Pleurodelinae</taxon>
        <taxon>Pleurodeles</taxon>
    </lineage>
</organism>
<evidence type="ECO:0000313" key="2">
    <source>
        <dbReference type="EMBL" id="KAJ1096105.1"/>
    </source>
</evidence>
<name>A0AAV7LX49_PLEWA</name>
<protein>
    <submittedName>
        <fullName evidence="2">Uncharacterized protein</fullName>
    </submittedName>
</protein>
<comment type="caution">
    <text evidence="2">The sequence shown here is derived from an EMBL/GenBank/DDBJ whole genome shotgun (WGS) entry which is preliminary data.</text>
</comment>